<dbReference type="OrthoDB" id="2021145at2759"/>
<evidence type="ECO:0000313" key="1">
    <source>
        <dbReference type="EMBL" id="EOB11250.1"/>
    </source>
</evidence>
<proteinExistence type="predicted"/>
<name>R0MB35_NOSB1</name>
<dbReference type="VEuPathDB" id="MicrosporidiaDB:NBO_1351g0002"/>
<sequence>MGLSSELNEIFIRNPKYFETHRMGVFFLAFITQEQKLLARLGPLYRDFYFKKVLKHLSSTQNFTSIELESLNTPTPMSYISSAISVDLELDIVFISTVKNNFEFYLKLILDDHVTSDEIAFRVLRFCVYIPFTNNILLFSKAVVKKYPLDL</sequence>
<dbReference type="AlphaFoldDB" id="R0MB35"/>
<protein>
    <submittedName>
        <fullName evidence="1">Uncharacterized protein</fullName>
    </submittedName>
</protein>
<dbReference type="EMBL" id="KB910258">
    <property type="protein sequence ID" value="EOB11250.1"/>
    <property type="molecule type" value="Genomic_DNA"/>
</dbReference>
<reference evidence="1 2" key="1">
    <citation type="journal article" date="2013" name="BMC Genomics">
        <title>Comparative genomics of parasitic silkworm microsporidia reveal an association between genome expansion and host adaptation.</title>
        <authorList>
            <person name="Pan G."/>
            <person name="Xu J."/>
            <person name="Li T."/>
            <person name="Xia Q."/>
            <person name="Liu S.L."/>
            <person name="Zhang G."/>
            <person name="Li S."/>
            <person name="Li C."/>
            <person name="Liu H."/>
            <person name="Yang L."/>
            <person name="Liu T."/>
            <person name="Zhang X."/>
            <person name="Wu Z."/>
            <person name="Fan W."/>
            <person name="Dang X."/>
            <person name="Xiang H."/>
            <person name="Tao M."/>
            <person name="Li Y."/>
            <person name="Hu J."/>
            <person name="Li Z."/>
            <person name="Lin L."/>
            <person name="Luo J."/>
            <person name="Geng L."/>
            <person name="Wang L."/>
            <person name="Long M."/>
            <person name="Wan Y."/>
            <person name="He N."/>
            <person name="Zhang Z."/>
            <person name="Lu C."/>
            <person name="Keeling P.J."/>
            <person name="Wang J."/>
            <person name="Xiang Z."/>
            <person name="Zhou Z."/>
        </authorList>
    </citation>
    <scope>NUCLEOTIDE SEQUENCE [LARGE SCALE GENOMIC DNA]</scope>
    <source>
        <strain evidence="2">CQ1 / CVCC 102059</strain>
    </source>
</reference>
<dbReference type="Proteomes" id="UP000016927">
    <property type="component" value="Unassembled WGS sequence"/>
</dbReference>
<organism evidence="1 2">
    <name type="scientific">Nosema bombycis (strain CQ1 / CVCC 102059)</name>
    <name type="common">Microsporidian parasite</name>
    <name type="synonym">Pebrine of silkworm</name>
    <dbReference type="NCBI Taxonomy" id="578461"/>
    <lineage>
        <taxon>Eukaryota</taxon>
        <taxon>Fungi</taxon>
        <taxon>Fungi incertae sedis</taxon>
        <taxon>Microsporidia</taxon>
        <taxon>Nosematidae</taxon>
        <taxon>Nosema</taxon>
    </lineage>
</organism>
<accession>R0MB35</accession>
<dbReference type="HOGENOM" id="CLU_1732012_0_0_1"/>
<evidence type="ECO:0000313" key="2">
    <source>
        <dbReference type="Proteomes" id="UP000016927"/>
    </source>
</evidence>
<gene>
    <name evidence="1" type="ORF">NBO_1351g0002</name>
</gene>
<keyword evidence="2" id="KW-1185">Reference proteome</keyword>